<keyword evidence="4 8" id="KW-1003">Cell membrane</keyword>
<reference evidence="10" key="1">
    <citation type="journal article" date="2019" name="Int. J. Syst. Evol. Microbiol.">
        <title>The Global Catalogue of Microorganisms (GCM) 10K type strain sequencing project: providing services to taxonomists for standard genome sequencing and annotation.</title>
        <authorList>
            <consortium name="The Broad Institute Genomics Platform"/>
            <consortium name="The Broad Institute Genome Sequencing Center for Infectious Disease"/>
            <person name="Wu L."/>
            <person name="Ma J."/>
        </authorList>
    </citation>
    <scope>NUCLEOTIDE SEQUENCE [LARGE SCALE GENOMIC DNA]</scope>
    <source>
        <strain evidence="10">CAIM 431</strain>
    </source>
</reference>
<proteinExistence type="inferred from homology"/>
<protein>
    <recommendedName>
        <fullName evidence="8">Probable membrane transporter protein</fullName>
    </recommendedName>
</protein>
<dbReference type="Proteomes" id="UP001597326">
    <property type="component" value="Unassembled WGS sequence"/>
</dbReference>
<sequence>MVLAAFLAGWVDAVVGGGGLIQLPSLLIGLPNEEVASISGTNKLSSAAGTGTATLTYLRKVSVEWRSALPLMACAWLGSTLGAQLVQLMPRALFTPVVLVVLLVVGTYTVRRPQLGLHHELKHSGTAHLLRLAVIGLVIGVYDGFLGPGTGTFFVISLVALLGYGFLQASVLTKLANLTTNVAALTVLGLSGHVLWGLGGAMALANLTGGFLGARMAIRHGNAFVRKVFLVVVGLLALKLAWDSLALLR</sequence>
<evidence type="ECO:0000256" key="3">
    <source>
        <dbReference type="ARBA" id="ARBA00022448"/>
    </source>
</evidence>
<dbReference type="PANTHER" id="PTHR30269:SF0">
    <property type="entry name" value="MEMBRANE TRANSPORTER PROTEIN YFCA-RELATED"/>
    <property type="match status" value="1"/>
</dbReference>
<feature type="transmembrane region" description="Helical" evidence="8">
    <location>
        <begin position="93"/>
        <end position="109"/>
    </location>
</feature>
<evidence type="ECO:0000256" key="4">
    <source>
        <dbReference type="ARBA" id="ARBA00022475"/>
    </source>
</evidence>
<comment type="caution">
    <text evidence="9">The sequence shown here is derived from an EMBL/GenBank/DDBJ whole genome shotgun (WGS) entry which is preliminary data.</text>
</comment>
<feature type="transmembrane region" description="Helical" evidence="8">
    <location>
        <begin position="129"/>
        <end position="146"/>
    </location>
</feature>
<feature type="transmembrane region" description="Helical" evidence="8">
    <location>
        <begin position="153"/>
        <end position="173"/>
    </location>
</feature>
<dbReference type="EMBL" id="JBHUFZ010000027">
    <property type="protein sequence ID" value="MFD1890868.1"/>
    <property type="molecule type" value="Genomic_DNA"/>
</dbReference>
<accession>A0ABW4RZJ9</accession>
<evidence type="ECO:0000256" key="6">
    <source>
        <dbReference type="ARBA" id="ARBA00022989"/>
    </source>
</evidence>
<evidence type="ECO:0000256" key="7">
    <source>
        <dbReference type="ARBA" id="ARBA00023136"/>
    </source>
</evidence>
<keyword evidence="7 8" id="KW-0472">Membrane</keyword>
<evidence type="ECO:0000256" key="2">
    <source>
        <dbReference type="ARBA" id="ARBA00009142"/>
    </source>
</evidence>
<evidence type="ECO:0000256" key="1">
    <source>
        <dbReference type="ARBA" id="ARBA00004651"/>
    </source>
</evidence>
<keyword evidence="10" id="KW-1185">Reference proteome</keyword>
<feature type="transmembrane region" description="Helical" evidence="8">
    <location>
        <begin position="193"/>
        <end position="212"/>
    </location>
</feature>
<dbReference type="InterPro" id="IPR052017">
    <property type="entry name" value="TSUP"/>
</dbReference>
<feature type="transmembrane region" description="Helical" evidence="8">
    <location>
        <begin position="224"/>
        <end position="242"/>
    </location>
</feature>
<evidence type="ECO:0000256" key="8">
    <source>
        <dbReference type="RuleBase" id="RU363041"/>
    </source>
</evidence>
<dbReference type="PANTHER" id="PTHR30269">
    <property type="entry name" value="TRANSMEMBRANE PROTEIN YFCA"/>
    <property type="match status" value="1"/>
</dbReference>
<evidence type="ECO:0000256" key="5">
    <source>
        <dbReference type="ARBA" id="ARBA00022692"/>
    </source>
</evidence>
<evidence type="ECO:0000313" key="10">
    <source>
        <dbReference type="Proteomes" id="UP001597326"/>
    </source>
</evidence>
<dbReference type="Pfam" id="PF01925">
    <property type="entry name" value="TauE"/>
    <property type="match status" value="1"/>
</dbReference>
<keyword evidence="3" id="KW-0813">Transport</keyword>
<comment type="similarity">
    <text evidence="2 8">Belongs to the 4-toluene sulfonate uptake permease (TSUP) (TC 2.A.102) family.</text>
</comment>
<comment type="subcellular location">
    <subcellularLocation>
        <location evidence="1 8">Cell membrane</location>
        <topology evidence="1 8">Multi-pass membrane protein</topology>
    </subcellularLocation>
</comment>
<gene>
    <name evidence="9" type="ORF">ACFSCS_11840</name>
</gene>
<keyword evidence="6 8" id="KW-1133">Transmembrane helix</keyword>
<name>A0ABW4RZJ9_9ACTN</name>
<keyword evidence="5 8" id="KW-0812">Transmembrane</keyword>
<dbReference type="RefSeq" id="WP_343875293.1">
    <property type="nucleotide sequence ID" value="NZ_BAAAIX010000029.1"/>
</dbReference>
<organism evidence="9 10">
    <name type="scientific">Luteococcus peritonei</name>
    <dbReference type="NCBI Taxonomy" id="88874"/>
    <lineage>
        <taxon>Bacteria</taxon>
        <taxon>Bacillati</taxon>
        <taxon>Actinomycetota</taxon>
        <taxon>Actinomycetes</taxon>
        <taxon>Propionibacteriales</taxon>
        <taxon>Propionibacteriaceae</taxon>
        <taxon>Luteococcus</taxon>
    </lineage>
</organism>
<dbReference type="InterPro" id="IPR002781">
    <property type="entry name" value="TM_pro_TauE-like"/>
</dbReference>
<evidence type="ECO:0000313" key="9">
    <source>
        <dbReference type="EMBL" id="MFD1890868.1"/>
    </source>
</evidence>